<dbReference type="Gene3D" id="1.10.110.30">
    <property type="match status" value="1"/>
</dbReference>
<feature type="binding site" evidence="11">
    <location>
        <position position="159"/>
    </location>
    <ligand>
        <name>ATP</name>
        <dbReference type="ChEBI" id="CHEBI:30616"/>
    </ligand>
</feature>
<feature type="binding site" evidence="11">
    <location>
        <position position="110"/>
    </location>
    <ligand>
        <name>ATP</name>
        <dbReference type="ChEBI" id="CHEBI:30616"/>
    </ligand>
</feature>
<evidence type="ECO:0000313" key="16">
    <source>
        <dbReference type="Proteomes" id="UP000276770"/>
    </source>
</evidence>
<keyword evidence="10 11" id="KW-0694">RNA-binding</keyword>
<keyword evidence="4 11" id="KW-0548">Nucleotidyltransferase</keyword>
<feature type="binding site" evidence="11">
    <location>
        <position position="41"/>
    </location>
    <ligand>
        <name>Mg(2+)</name>
        <dbReference type="ChEBI" id="CHEBI:18420"/>
    </ligand>
</feature>
<feature type="binding site" evidence="11">
    <location>
        <position position="162"/>
    </location>
    <ligand>
        <name>ATP</name>
        <dbReference type="ChEBI" id="CHEBI:30616"/>
    </ligand>
</feature>
<comment type="caution">
    <text evidence="15">The sequence shown here is derived from an EMBL/GenBank/DDBJ whole genome shotgun (WGS) entry which is preliminary data.</text>
</comment>
<evidence type="ECO:0000256" key="10">
    <source>
        <dbReference type="ARBA" id="ARBA00022884"/>
    </source>
</evidence>
<feature type="binding site" evidence="11">
    <location>
        <position position="39"/>
    </location>
    <ligand>
        <name>Mg(2+)</name>
        <dbReference type="ChEBI" id="CHEBI:18420"/>
    </ligand>
</feature>
<feature type="binding site" evidence="11">
    <location>
        <position position="156"/>
    </location>
    <ligand>
        <name>CTP</name>
        <dbReference type="ChEBI" id="CHEBI:37563"/>
    </ligand>
</feature>
<keyword evidence="6 11" id="KW-0547">Nucleotide-binding</keyword>
<gene>
    <name evidence="11" type="primary">cca</name>
    <name evidence="15" type="ORF">D9X91_11520</name>
</gene>
<dbReference type="InterPro" id="IPR050264">
    <property type="entry name" value="Bact_CCA-adding_enz_type3_sf"/>
</dbReference>
<feature type="binding site" evidence="11">
    <location>
        <position position="26"/>
    </location>
    <ligand>
        <name>CTP</name>
        <dbReference type="ChEBI" id="CHEBI:37563"/>
    </ligand>
</feature>
<keyword evidence="5 11" id="KW-0479">Metal-binding</keyword>
<dbReference type="PANTHER" id="PTHR46173">
    <property type="entry name" value="CCA TRNA NUCLEOTIDYLTRANSFERASE 1, MITOCHONDRIAL"/>
    <property type="match status" value="1"/>
</dbReference>
<feature type="binding site" evidence="11">
    <location>
        <position position="162"/>
    </location>
    <ligand>
        <name>CTP</name>
        <dbReference type="ChEBI" id="CHEBI:37563"/>
    </ligand>
</feature>
<dbReference type="InterPro" id="IPR032828">
    <property type="entry name" value="PolyA_RNA-bd"/>
</dbReference>
<keyword evidence="8 11" id="KW-0067">ATP-binding</keyword>
<comment type="subunit">
    <text evidence="11">Homodimer.</text>
</comment>
<dbReference type="GO" id="GO:0005524">
    <property type="term" value="F:ATP binding"/>
    <property type="evidence" value="ECO:0007669"/>
    <property type="project" value="UniProtKB-UniRule"/>
</dbReference>
<feature type="domain" description="CCA-adding enzyme C-terminal" evidence="14">
    <location>
        <begin position="246"/>
        <end position="388"/>
    </location>
</feature>
<dbReference type="Pfam" id="PF01743">
    <property type="entry name" value="PolyA_pol"/>
    <property type="match status" value="1"/>
</dbReference>
<evidence type="ECO:0000313" key="15">
    <source>
        <dbReference type="EMBL" id="RLQ95122.1"/>
    </source>
</evidence>
<evidence type="ECO:0000259" key="14">
    <source>
        <dbReference type="Pfam" id="PF13735"/>
    </source>
</evidence>
<keyword evidence="16" id="KW-1185">Reference proteome</keyword>
<dbReference type="EC" id="2.7.7.72" evidence="11"/>
<evidence type="ECO:0000256" key="5">
    <source>
        <dbReference type="ARBA" id="ARBA00022723"/>
    </source>
</evidence>
<dbReference type="RefSeq" id="WP_121680778.1">
    <property type="nucleotide sequence ID" value="NZ_RCVZ01000007.1"/>
</dbReference>
<dbReference type="HAMAP" id="MF_01263">
    <property type="entry name" value="CCA_bact_type3"/>
    <property type="match status" value="1"/>
</dbReference>
<keyword evidence="3 11" id="KW-0819">tRNA processing</keyword>
<evidence type="ECO:0000256" key="11">
    <source>
        <dbReference type="HAMAP-Rule" id="MF_01263"/>
    </source>
</evidence>
<dbReference type="Gene3D" id="3.30.460.10">
    <property type="entry name" value="Beta Polymerase, domain 2"/>
    <property type="match status" value="1"/>
</dbReference>
<dbReference type="Gene3D" id="1.20.58.560">
    <property type="match status" value="1"/>
</dbReference>
<dbReference type="Gene3D" id="1.10.246.80">
    <property type="match status" value="1"/>
</dbReference>
<feature type="binding site" evidence="11">
    <location>
        <position position="29"/>
    </location>
    <ligand>
        <name>CTP</name>
        <dbReference type="ChEBI" id="CHEBI:37563"/>
    </ligand>
</feature>
<evidence type="ECO:0000256" key="3">
    <source>
        <dbReference type="ARBA" id="ARBA00022694"/>
    </source>
</evidence>
<feature type="binding site" evidence="11">
    <location>
        <position position="153"/>
    </location>
    <ligand>
        <name>ATP</name>
        <dbReference type="ChEBI" id="CHEBI:30616"/>
    </ligand>
</feature>
<dbReference type="OrthoDB" id="9805698at2"/>
<dbReference type="GO" id="GO:0160016">
    <property type="term" value="F:CCACCA tRNA nucleotidyltransferase activity"/>
    <property type="evidence" value="ECO:0007669"/>
    <property type="project" value="RHEA"/>
</dbReference>
<dbReference type="Pfam" id="PF13735">
    <property type="entry name" value="tRNA_NucTran2_2"/>
    <property type="match status" value="1"/>
</dbReference>
<feature type="binding site" evidence="11">
    <location>
        <position position="159"/>
    </location>
    <ligand>
        <name>CTP</name>
        <dbReference type="ChEBI" id="CHEBI:37563"/>
    </ligand>
</feature>
<dbReference type="Proteomes" id="UP000276770">
    <property type="component" value="Unassembled WGS sequence"/>
</dbReference>
<comment type="similarity">
    <text evidence="11">Belongs to the tRNA nucleotidyltransferase/poly(A) polymerase family. Bacterial CCA-adding enzyme type 3 subfamily.</text>
</comment>
<dbReference type="SUPFAM" id="SSF81301">
    <property type="entry name" value="Nucleotidyltransferase"/>
    <property type="match status" value="1"/>
</dbReference>
<comment type="catalytic activity">
    <reaction evidence="11">
        <text>a tRNA with a 3' CCA end + 2 CTP + ATP = a tRNA with a 3' CCACCA end + 3 diphosphate</text>
        <dbReference type="Rhea" id="RHEA:76235"/>
        <dbReference type="Rhea" id="RHEA-COMP:10468"/>
        <dbReference type="Rhea" id="RHEA-COMP:18655"/>
        <dbReference type="ChEBI" id="CHEBI:30616"/>
        <dbReference type="ChEBI" id="CHEBI:33019"/>
        <dbReference type="ChEBI" id="CHEBI:37563"/>
        <dbReference type="ChEBI" id="CHEBI:83071"/>
        <dbReference type="ChEBI" id="CHEBI:195187"/>
    </reaction>
</comment>
<comment type="miscellaneous">
    <text evidence="11">A single active site specifically recognizes both ATP and CTP and is responsible for their addition.</text>
</comment>
<dbReference type="InterPro" id="IPR023068">
    <property type="entry name" value="CCA-adding_enz_firmicutes"/>
</dbReference>
<evidence type="ECO:0000256" key="9">
    <source>
        <dbReference type="ARBA" id="ARBA00022842"/>
    </source>
</evidence>
<dbReference type="InterPro" id="IPR032810">
    <property type="entry name" value="CCA-adding_enz_C"/>
</dbReference>
<evidence type="ECO:0000256" key="8">
    <source>
        <dbReference type="ARBA" id="ARBA00022840"/>
    </source>
</evidence>
<evidence type="ECO:0000259" key="12">
    <source>
        <dbReference type="Pfam" id="PF01743"/>
    </source>
</evidence>
<evidence type="ECO:0000259" key="13">
    <source>
        <dbReference type="Pfam" id="PF12627"/>
    </source>
</evidence>
<proteinExistence type="inferred from homology"/>
<evidence type="ECO:0000256" key="7">
    <source>
        <dbReference type="ARBA" id="ARBA00022800"/>
    </source>
</evidence>
<feature type="binding site" evidence="11">
    <location>
        <position position="110"/>
    </location>
    <ligand>
        <name>CTP</name>
        <dbReference type="ChEBI" id="CHEBI:37563"/>
    </ligand>
</feature>
<sequence length="395" mass="45506">MNPFKEVVPIIQKIEAAGYEAYIVGGSVRDYLLRRPIHDIDIATSAFPHEIKSIFPNTVDVGIEHGTVLVIEKGISYEITTFRTESEYEGYRRPEKVTFVRSLLEDLKRRDFTMNAMAMDISGSIIDPFNGKHDLQQRVIKTVGSPHERFQEDALRMIRAVRFVSQLGFVLAEETQSALKQHAPLLSYISIERISSEIEKLFNGQRKEDSLSLLIKSTINEYLPGLKNRKHIIESMLVYDLSPLNARQMWILLLHFVEGDKRAFMQEWKQPNKKIKYVIKALPFLECRLKKDWTPFQVYNAGESMASDVEAVARIILGLALDQYEAQISASFNSLPIQSVKDLAVTGDDFMNWEDKPGGPWIKEKLERVERAVVEEKIVNDKDSIRRWLYSCNHR</sequence>
<feature type="domain" description="Poly A polymerase head" evidence="12">
    <location>
        <begin position="21"/>
        <end position="140"/>
    </location>
</feature>
<accession>A0A3L7K337</accession>
<dbReference type="NCBIfam" id="NF009814">
    <property type="entry name" value="PRK13299.1"/>
    <property type="match status" value="1"/>
</dbReference>
<dbReference type="Pfam" id="PF12627">
    <property type="entry name" value="PolyA_pol_RNAbd"/>
    <property type="match status" value="1"/>
</dbReference>
<feature type="domain" description="tRNA nucleotidyltransferase/poly(A) polymerase RNA and SrmB- binding" evidence="13">
    <location>
        <begin position="168"/>
        <end position="227"/>
    </location>
</feature>
<keyword evidence="2 11" id="KW-0808">Transferase</keyword>
<dbReference type="GO" id="GO:0000049">
    <property type="term" value="F:tRNA binding"/>
    <property type="evidence" value="ECO:0007669"/>
    <property type="project" value="UniProtKB-UniRule"/>
</dbReference>
<keyword evidence="9 11" id="KW-0460">Magnesium</keyword>
<dbReference type="GO" id="GO:0000287">
    <property type="term" value="F:magnesium ion binding"/>
    <property type="evidence" value="ECO:0007669"/>
    <property type="project" value="UniProtKB-UniRule"/>
</dbReference>
<dbReference type="CDD" id="cd05398">
    <property type="entry name" value="NT_ClassII-CCAase"/>
    <property type="match status" value="1"/>
</dbReference>
<keyword evidence="7 11" id="KW-0692">RNA repair</keyword>
<organism evidence="15 16">
    <name type="scientific">Falsibacillus albus</name>
    <dbReference type="NCBI Taxonomy" id="2478915"/>
    <lineage>
        <taxon>Bacteria</taxon>
        <taxon>Bacillati</taxon>
        <taxon>Bacillota</taxon>
        <taxon>Bacilli</taxon>
        <taxon>Bacillales</taxon>
        <taxon>Bacillaceae</taxon>
        <taxon>Falsibacillus</taxon>
    </lineage>
</organism>
<feature type="binding site" evidence="11">
    <location>
        <position position="26"/>
    </location>
    <ligand>
        <name>ATP</name>
        <dbReference type="ChEBI" id="CHEBI:30616"/>
    </ligand>
</feature>
<comment type="cofactor">
    <cofactor evidence="1 11">
        <name>Mg(2+)</name>
        <dbReference type="ChEBI" id="CHEBI:18420"/>
    </cofactor>
</comment>
<evidence type="ECO:0000256" key="4">
    <source>
        <dbReference type="ARBA" id="ARBA00022695"/>
    </source>
</evidence>
<dbReference type="GO" id="GO:0004810">
    <property type="term" value="F:CCA tRNA nucleotidyltransferase activity"/>
    <property type="evidence" value="ECO:0007669"/>
    <property type="project" value="UniProtKB-UniRule"/>
</dbReference>
<evidence type="ECO:0000256" key="1">
    <source>
        <dbReference type="ARBA" id="ARBA00001946"/>
    </source>
</evidence>
<dbReference type="InterPro" id="IPR002646">
    <property type="entry name" value="PolA_pol_head_dom"/>
</dbReference>
<dbReference type="InterPro" id="IPR043519">
    <property type="entry name" value="NT_sf"/>
</dbReference>
<comment type="function">
    <text evidence="11">Catalyzes the addition and repair of the essential 3'-terminal CCA sequence in tRNAs without using a nucleic acid template. Adds these three nucleotides in the order of C, C, and A to the tRNA nucleotide-73, using CTP and ATP as substrates and producing inorganic pyrophosphate. tRNA 3'-terminal CCA addition is required both for tRNA processing and repair. Also involved in tRNA surveillance by mediating tandem CCA addition to generate a CCACCA at the 3' terminus of unstable tRNAs. While stable tRNAs receive only 3'-terminal CCA, unstable tRNAs are marked with CCACCA and rapidly degraded.</text>
</comment>
<dbReference type="GO" id="GO:0042245">
    <property type="term" value="P:RNA repair"/>
    <property type="evidence" value="ECO:0007669"/>
    <property type="project" value="UniProtKB-KW"/>
</dbReference>
<name>A0A3L7K337_9BACI</name>
<evidence type="ECO:0000256" key="2">
    <source>
        <dbReference type="ARBA" id="ARBA00022679"/>
    </source>
</evidence>
<dbReference type="GO" id="GO:0001680">
    <property type="term" value="P:tRNA 3'-terminal CCA addition"/>
    <property type="evidence" value="ECO:0007669"/>
    <property type="project" value="UniProtKB-UniRule"/>
</dbReference>
<dbReference type="SUPFAM" id="SSF81891">
    <property type="entry name" value="Poly A polymerase C-terminal region-like"/>
    <property type="match status" value="1"/>
</dbReference>
<protein>
    <recommendedName>
        <fullName evidence="11">CCA-adding enzyme</fullName>
        <ecNumber evidence="11">2.7.7.72</ecNumber>
    </recommendedName>
    <alternativeName>
        <fullName evidence="11">CCA tRNA nucleotidyltransferase</fullName>
    </alternativeName>
    <alternativeName>
        <fullName evidence="11">tRNA CCA-pyrophosphorylase</fullName>
    </alternativeName>
    <alternativeName>
        <fullName evidence="11">tRNA adenylyl-/cytidylyl- transferase</fullName>
    </alternativeName>
    <alternativeName>
        <fullName evidence="11">tRNA nucleotidyltransferase</fullName>
    </alternativeName>
    <alternativeName>
        <fullName evidence="11">tRNA-NT</fullName>
    </alternativeName>
</protein>
<evidence type="ECO:0000256" key="6">
    <source>
        <dbReference type="ARBA" id="ARBA00022741"/>
    </source>
</evidence>
<dbReference type="AlphaFoldDB" id="A0A3L7K337"/>
<feature type="binding site" evidence="11">
    <location>
        <position position="29"/>
    </location>
    <ligand>
        <name>ATP</name>
        <dbReference type="ChEBI" id="CHEBI:30616"/>
    </ligand>
</feature>
<feature type="binding site" evidence="11">
    <location>
        <position position="156"/>
    </location>
    <ligand>
        <name>ATP</name>
        <dbReference type="ChEBI" id="CHEBI:30616"/>
    </ligand>
</feature>
<reference evidence="15 16" key="1">
    <citation type="submission" date="2018-10" db="EMBL/GenBank/DDBJ databases">
        <title>Falsibacillus sp. genome draft.</title>
        <authorList>
            <person name="Shi S."/>
        </authorList>
    </citation>
    <scope>NUCLEOTIDE SEQUENCE [LARGE SCALE GENOMIC DNA]</scope>
    <source>
        <strain evidence="15 16">GY 10110</strain>
    </source>
</reference>
<dbReference type="PANTHER" id="PTHR46173:SF1">
    <property type="entry name" value="CCA TRNA NUCLEOTIDYLTRANSFERASE 1, MITOCHONDRIAL"/>
    <property type="match status" value="1"/>
</dbReference>
<feature type="binding site" evidence="11">
    <location>
        <position position="153"/>
    </location>
    <ligand>
        <name>CTP</name>
        <dbReference type="ChEBI" id="CHEBI:37563"/>
    </ligand>
</feature>
<comment type="catalytic activity">
    <reaction evidence="11">
        <text>a tRNA precursor + 2 CTP + ATP = a tRNA with a 3' CCA end + 3 diphosphate</text>
        <dbReference type="Rhea" id="RHEA:14433"/>
        <dbReference type="Rhea" id="RHEA-COMP:10465"/>
        <dbReference type="Rhea" id="RHEA-COMP:10468"/>
        <dbReference type="ChEBI" id="CHEBI:30616"/>
        <dbReference type="ChEBI" id="CHEBI:33019"/>
        <dbReference type="ChEBI" id="CHEBI:37563"/>
        <dbReference type="ChEBI" id="CHEBI:74896"/>
        <dbReference type="ChEBI" id="CHEBI:83071"/>
        <dbReference type="EC" id="2.7.7.72"/>
    </reaction>
</comment>
<dbReference type="EMBL" id="RCVZ01000007">
    <property type="protein sequence ID" value="RLQ95122.1"/>
    <property type="molecule type" value="Genomic_DNA"/>
</dbReference>